<accession>A0A6A5SDN9</accession>
<dbReference type="OrthoDB" id="3799439at2759"/>
<gene>
    <name evidence="1" type="ORF">EJ02DRAFT_32554</name>
</gene>
<reference evidence="1" key="1">
    <citation type="journal article" date="2020" name="Stud. Mycol.">
        <title>101 Dothideomycetes genomes: a test case for predicting lifestyles and emergence of pathogens.</title>
        <authorList>
            <person name="Haridas S."/>
            <person name="Albert R."/>
            <person name="Binder M."/>
            <person name="Bloem J."/>
            <person name="Labutti K."/>
            <person name="Salamov A."/>
            <person name="Andreopoulos B."/>
            <person name="Baker S."/>
            <person name="Barry K."/>
            <person name="Bills G."/>
            <person name="Bluhm B."/>
            <person name="Cannon C."/>
            <person name="Castanera R."/>
            <person name="Culley D."/>
            <person name="Daum C."/>
            <person name="Ezra D."/>
            <person name="Gonzalez J."/>
            <person name="Henrissat B."/>
            <person name="Kuo A."/>
            <person name="Liang C."/>
            <person name="Lipzen A."/>
            <person name="Lutzoni F."/>
            <person name="Magnuson J."/>
            <person name="Mondo S."/>
            <person name="Nolan M."/>
            <person name="Ohm R."/>
            <person name="Pangilinan J."/>
            <person name="Park H.-J."/>
            <person name="Ramirez L."/>
            <person name="Alfaro M."/>
            <person name="Sun H."/>
            <person name="Tritt A."/>
            <person name="Yoshinaga Y."/>
            <person name="Zwiers L.-H."/>
            <person name="Turgeon B."/>
            <person name="Goodwin S."/>
            <person name="Spatafora J."/>
            <person name="Crous P."/>
            <person name="Grigoriev I."/>
        </authorList>
    </citation>
    <scope>NUCLEOTIDE SEQUENCE</scope>
    <source>
        <strain evidence="1">CBS 161.51</strain>
    </source>
</reference>
<keyword evidence="2" id="KW-1185">Reference proteome</keyword>
<organism evidence="1 2">
    <name type="scientific">Clathrospora elynae</name>
    <dbReference type="NCBI Taxonomy" id="706981"/>
    <lineage>
        <taxon>Eukaryota</taxon>
        <taxon>Fungi</taxon>
        <taxon>Dikarya</taxon>
        <taxon>Ascomycota</taxon>
        <taxon>Pezizomycotina</taxon>
        <taxon>Dothideomycetes</taxon>
        <taxon>Pleosporomycetidae</taxon>
        <taxon>Pleosporales</taxon>
        <taxon>Diademaceae</taxon>
        <taxon>Clathrospora</taxon>
    </lineage>
</organism>
<evidence type="ECO:0000313" key="2">
    <source>
        <dbReference type="Proteomes" id="UP000800038"/>
    </source>
</evidence>
<dbReference type="EMBL" id="ML976114">
    <property type="protein sequence ID" value="KAF1938113.1"/>
    <property type="molecule type" value="Genomic_DNA"/>
</dbReference>
<protein>
    <submittedName>
        <fullName evidence="1">Uncharacterized protein</fullName>
    </submittedName>
</protein>
<evidence type="ECO:0000313" key="1">
    <source>
        <dbReference type="EMBL" id="KAF1938113.1"/>
    </source>
</evidence>
<dbReference type="AlphaFoldDB" id="A0A6A5SDN9"/>
<proteinExistence type="predicted"/>
<name>A0A6A5SDN9_9PLEO</name>
<sequence length="73" mass="8488">MNKQECDARGYQCCLYNLLLTTVDIPQRRAYEEIHLKILTAVGLYFPAGLTFLTFEHTMTAEEVPMDPRVFIF</sequence>
<dbReference type="Proteomes" id="UP000800038">
    <property type="component" value="Unassembled WGS sequence"/>
</dbReference>